<comment type="caution">
    <text evidence="1">The sequence shown here is derived from an EMBL/GenBank/DDBJ whole genome shotgun (WGS) entry which is preliminary data.</text>
</comment>
<gene>
    <name evidence="1" type="ORF">K7X08_003105</name>
</gene>
<dbReference type="EMBL" id="JAJAGQ010000007">
    <property type="protein sequence ID" value="KAJ8557480.1"/>
    <property type="molecule type" value="Genomic_DNA"/>
</dbReference>
<name>A0A9Q1MD12_9SOLA</name>
<reference evidence="2" key="1">
    <citation type="journal article" date="2023" name="Proc. Natl. Acad. Sci. U.S.A.">
        <title>Genomic and structural basis for evolution of tropane alkaloid biosynthesis.</title>
        <authorList>
            <person name="Wanga Y.-J."/>
            <person name="Taina T."/>
            <person name="Yua J.-Y."/>
            <person name="Lia J."/>
            <person name="Xua B."/>
            <person name="Chenc J."/>
            <person name="D'Auriad J.C."/>
            <person name="Huanga J.-P."/>
            <person name="Huanga S.-X."/>
        </authorList>
    </citation>
    <scope>NUCLEOTIDE SEQUENCE [LARGE SCALE GENOMIC DNA]</scope>
    <source>
        <strain evidence="2">cv. KIB-2019</strain>
    </source>
</reference>
<evidence type="ECO:0000313" key="2">
    <source>
        <dbReference type="Proteomes" id="UP001152561"/>
    </source>
</evidence>
<protein>
    <submittedName>
        <fullName evidence="1">Uncharacterized protein</fullName>
    </submittedName>
</protein>
<keyword evidence="2" id="KW-1185">Reference proteome</keyword>
<accession>A0A9Q1MD12</accession>
<organism evidence="1 2">
    <name type="scientific">Anisodus acutangulus</name>
    <dbReference type="NCBI Taxonomy" id="402998"/>
    <lineage>
        <taxon>Eukaryota</taxon>
        <taxon>Viridiplantae</taxon>
        <taxon>Streptophyta</taxon>
        <taxon>Embryophyta</taxon>
        <taxon>Tracheophyta</taxon>
        <taxon>Spermatophyta</taxon>
        <taxon>Magnoliopsida</taxon>
        <taxon>eudicotyledons</taxon>
        <taxon>Gunneridae</taxon>
        <taxon>Pentapetalae</taxon>
        <taxon>asterids</taxon>
        <taxon>lamiids</taxon>
        <taxon>Solanales</taxon>
        <taxon>Solanaceae</taxon>
        <taxon>Solanoideae</taxon>
        <taxon>Hyoscyameae</taxon>
        <taxon>Anisodus</taxon>
    </lineage>
</organism>
<evidence type="ECO:0000313" key="1">
    <source>
        <dbReference type="EMBL" id="KAJ8557480.1"/>
    </source>
</evidence>
<sequence>MIQFSKLLEHAKNLDSFRIYSSKLSYNTEELHYWRDNFTHRCHSLEEYIMSWPDKPTKYRRSCVQAVETVSCRNVK</sequence>
<dbReference type="Proteomes" id="UP001152561">
    <property type="component" value="Unassembled WGS sequence"/>
</dbReference>
<proteinExistence type="predicted"/>
<dbReference type="AlphaFoldDB" id="A0A9Q1MD12"/>